<feature type="transmembrane region" description="Helical" evidence="1">
    <location>
        <begin position="240"/>
        <end position="258"/>
    </location>
</feature>
<dbReference type="Proteomes" id="UP001066276">
    <property type="component" value="Chromosome 3_1"/>
</dbReference>
<feature type="transmembrane region" description="Helical" evidence="1">
    <location>
        <begin position="206"/>
        <end position="228"/>
    </location>
</feature>
<feature type="transmembrane region" description="Helical" evidence="1">
    <location>
        <begin position="12"/>
        <end position="38"/>
    </location>
</feature>
<accession>A0AAV7U955</accession>
<name>A0AAV7U955_PLEWA</name>
<evidence type="ECO:0000313" key="2">
    <source>
        <dbReference type="EMBL" id="KAJ1184569.1"/>
    </source>
</evidence>
<keyword evidence="3" id="KW-1185">Reference proteome</keyword>
<feature type="transmembrane region" description="Helical" evidence="1">
    <location>
        <begin position="172"/>
        <end position="194"/>
    </location>
</feature>
<feature type="transmembrane region" description="Helical" evidence="1">
    <location>
        <begin position="98"/>
        <end position="128"/>
    </location>
</feature>
<feature type="transmembrane region" description="Helical" evidence="1">
    <location>
        <begin position="140"/>
        <end position="166"/>
    </location>
</feature>
<comment type="caution">
    <text evidence="2">The sequence shown here is derived from an EMBL/GenBank/DDBJ whole genome shotgun (WGS) entry which is preliminary data.</text>
</comment>
<keyword evidence="1" id="KW-1133">Transmembrane helix</keyword>
<protein>
    <submittedName>
        <fullName evidence="2">Uncharacterized protein</fullName>
    </submittedName>
</protein>
<feature type="transmembrane region" description="Helical" evidence="1">
    <location>
        <begin position="44"/>
        <end position="64"/>
    </location>
</feature>
<evidence type="ECO:0000313" key="3">
    <source>
        <dbReference type="Proteomes" id="UP001066276"/>
    </source>
</evidence>
<reference evidence="2" key="1">
    <citation type="journal article" date="2022" name="bioRxiv">
        <title>Sequencing and chromosome-scale assembly of the giantPleurodeles waltlgenome.</title>
        <authorList>
            <person name="Brown T."/>
            <person name="Elewa A."/>
            <person name="Iarovenko S."/>
            <person name="Subramanian E."/>
            <person name="Araus A.J."/>
            <person name="Petzold A."/>
            <person name="Susuki M."/>
            <person name="Suzuki K.-i.T."/>
            <person name="Hayashi T."/>
            <person name="Toyoda A."/>
            <person name="Oliveira C."/>
            <person name="Osipova E."/>
            <person name="Leigh N.D."/>
            <person name="Simon A."/>
            <person name="Yun M.H."/>
        </authorList>
    </citation>
    <scope>NUCLEOTIDE SEQUENCE</scope>
    <source>
        <strain evidence="2">20211129_DDA</strain>
        <tissue evidence="2">Liver</tissue>
    </source>
</reference>
<feature type="transmembrane region" description="Helical" evidence="1">
    <location>
        <begin position="71"/>
        <end position="92"/>
    </location>
</feature>
<dbReference type="AlphaFoldDB" id="A0AAV7U955"/>
<proteinExistence type="predicted"/>
<organism evidence="2 3">
    <name type="scientific">Pleurodeles waltl</name>
    <name type="common">Iberian ribbed newt</name>
    <dbReference type="NCBI Taxonomy" id="8319"/>
    <lineage>
        <taxon>Eukaryota</taxon>
        <taxon>Metazoa</taxon>
        <taxon>Chordata</taxon>
        <taxon>Craniata</taxon>
        <taxon>Vertebrata</taxon>
        <taxon>Euteleostomi</taxon>
        <taxon>Amphibia</taxon>
        <taxon>Batrachia</taxon>
        <taxon>Caudata</taxon>
        <taxon>Salamandroidea</taxon>
        <taxon>Salamandridae</taxon>
        <taxon>Pleurodelinae</taxon>
        <taxon>Pleurodeles</taxon>
    </lineage>
</organism>
<evidence type="ECO:0000256" key="1">
    <source>
        <dbReference type="SAM" id="Phobius"/>
    </source>
</evidence>
<sequence length="353" mass="34056">MSAVVPLAQDVAGPLAVLVAVSVAALLVAVSVAAVLAADSVASVLAAGSVALVQAAGSVASVLAAGSVETVLVVGSLTALLVAASLTALLVAGSLTAVLAAVSVAAVLVAGSLTAVLVAGSLTAVLVAGSQTAVLVKGSVSAVLAVGSLTAVLVAGSLTVVLAAVLVAAVQVAVPVAVLSAVQVGVDVDLPLIFWPFPTLDGGAAVFPLSTFVLPEPLVAGVFAFSLWDVGNFFCFGGGGMPLPSLLGTVAALLLGALRKPAIAGTTVPGDVVAEVLGWDLERRALGDGRGGGVGKRSTFNGKSFLDTLGRVDGGGLGVEEEVVDVGGVRLLTLGEGAWAGGCCEVDGCWVGV</sequence>
<keyword evidence="1" id="KW-0812">Transmembrane</keyword>
<keyword evidence="1" id="KW-0472">Membrane</keyword>
<gene>
    <name evidence="2" type="ORF">NDU88_001373</name>
</gene>
<dbReference type="EMBL" id="JANPWB010000005">
    <property type="protein sequence ID" value="KAJ1184569.1"/>
    <property type="molecule type" value="Genomic_DNA"/>
</dbReference>